<dbReference type="GO" id="GO:0003700">
    <property type="term" value="F:DNA-binding transcription factor activity"/>
    <property type="evidence" value="ECO:0007669"/>
    <property type="project" value="InterPro"/>
</dbReference>
<proteinExistence type="predicted"/>
<dbReference type="SMART" id="SM00342">
    <property type="entry name" value="HTH_ARAC"/>
    <property type="match status" value="1"/>
</dbReference>
<dbReference type="SUPFAM" id="SSF46689">
    <property type="entry name" value="Homeodomain-like"/>
    <property type="match status" value="1"/>
</dbReference>
<evidence type="ECO:0000256" key="2">
    <source>
        <dbReference type="ARBA" id="ARBA00023163"/>
    </source>
</evidence>
<keyword evidence="1" id="KW-0805">Transcription regulation</keyword>
<sequence>MLNTVKPYSRYVRDAIQCVKQHIDTNPFQFKTAAELLDHLNTPHRNSVEKAFKDVYHFRIKEYQVKQRLYQARKYLKDGLPKKLVAAKCYYGSSSSFCTAFKKEFGMCPTEWENSCKEDITVPHTAKRQTVAAKR</sequence>
<dbReference type="STRING" id="1703345.A3860_39640"/>
<evidence type="ECO:0000313" key="5">
    <source>
        <dbReference type="Proteomes" id="UP000192796"/>
    </source>
</evidence>
<dbReference type="Gene3D" id="1.10.10.60">
    <property type="entry name" value="Homeodomain-like"/>
    <property type="match status" value="1"/>
</dbReference>
<feature type="domain" description="HTH araC/xylS-type" evidence="3">
    <location>
        <begin position="48"/>
        <end position="115"/>
    </location>
</feature>
<reference evidence="4 5" key="1">
    <citation type="submission" date="2016-03" db="EMBL/GenBank/DDBJ databases">
        <title>Niastella vici sp. nov., isolated from farmland soil.</title>
        <authorList>
            <person name="Chen L."/>
            <person name="Wang D."/>
            <person name="Yang S."/>
            <person name="Wang G."/>
        </authorList>
    </citation>
    <scope>NUCLEOTIDE SEQUENCE [LARGE SCALE GENOMIC DNA]</scope>
    <source>
        <strain evidence="4 5">DJ57</strain>
    </source>
</reference>
<dbReference type="InterPro" id="IPR009057">
    <property type="entry name" value="Homeodomain-like_sf"/>
</dbReference>
<dbReference type="PROSITE" id="PS01124">
    <property type="entry name" value="HTH_ARAC_FAMILY_2"/>
    <property type="match status" value="1"/>
</dbReference>
<dbReference type="OrthoDB" id="9816011at2"/>
<dbReference type="AlphaFoldDB" id="A0A1V9FHV0"/>
<dbReference type="Proteomes" id="UP000192796">
    <property type="component" value="Unassembled WGS sequence"/>
</dbReference>
<evidence type="ECO:0000256" key="1">
    <source>
        <dbReference type="ARBA" id="ARBA00023015"/>
    </source>
</evidence>
<comment type="caution">
    <text evidence="4">The sequence shown here is derived from an EMBL/GenBank/DDBJ whole genome shotgun (WGS) entry which is preliminary data.</text>
</comment>
<evidence type="ECO:0000259" key="3">
    <source>
        <dbReference type="PROSITE" id="PS01124"/>
    </source>
</evidence>
<evidence type="ECO:0000313" key="4">
    <source>
        <dbReference type="EMBL" id="OQP57943.1"/>
    </source>
</evidence>
<dbReference type="Pfam" id="PF12833">
    <property type="entry name" value="HTH_18"/>
    <property type="match status" value="1"/>
</dbReference>
<dbReference type="EMBL" id="LVYD01000107">
    <property type="protein sequence ID" value="OQP57943.1"/>
    <property type="molecule type" value="Genomic_DNA"/>
</dbReference>
<dbReference type="RefSeq" id="WP_081155488.1">
    <property type="nucleotide sequence ID" value="NZ_LVYD01000107.1"/>
</dbReference>
<protein>
    <recommendedName>
        <fullName evidence="3">HTH araC/xylS-type domain-containing protein</fullName>
    </recommendedName>
</protein>
<name>A0A1V9FHV0_9BACT</name>
<organism evidence="4 5">
    <name type="scientific">Niastella vici</name>
    <dbReference type="NCBI Taxonomy" id="1703345"/>
    <lineage>
        <taxon>Bacteria</taxon>
        <taxon>Pseudomonadati</taxon>
        <taxon>Bacteroidota</taxon>
        <taxon>Chitinophagia</taxon>
        <taxon>Chitinophagales</taxon>
        <taxon>Chitinophagaceae</taxon>
        <taxon>Niastella</taxon>
    </lineage>
</organism>
<dbReference type="InterPro" id="IPR018060">
    <property type="entry name" value="HTH_AraC"/>
</dbReference>
<accession>A0A1V9FHV0</accession>
<gene>
    <name evidence="4" type="ORF">A3860_39640</name>
</gene>
<keyword evidence="2" id="KW-0804">Transcription</keyword>
<keyword evidence="5" id="KW-1185">Reference proteome</keyword>
<dbReference type="GO" id="GO:0043565">
    <property type="term" value="F:sequence-specific DNA binding"/>
    <property type="evidence" value="ECO:0007669"/>
    <property type="project" value="InterPro"/>
</dbReference>